<accession>A0A090LA76</accession>
<dbReference type="InterPro" id="IPR018247">
    <property type="entry name" value="EF_Hand_1_Ca_BS"/>
</dbReference>
<feature type="domain" description="EF-hand" evidence="14">
    <location>
        <begin position="72"/>
        <end position="107"/>
    </location>
</feature>
<feature type="signal peptide" evidence="13">
    <location>
        <begin position="1"/>
        <end position="26"/>
    </location>
</feature>
<dbReference type="SMART" id="SM00054">
    <property type="entry name" value="EFh"/>
    <property type="match status" value="6"/>
</dbReference>
<dbReference type="PANTHER" id="PTHR10827:SF95">
    <property type="entry name" value="LD34388P"/>
    <property type="match status" value="1"/>
</dbReference>
<dbReference type="eggNOG" id="KOG4223">
    <property type="taxonomic scope" value="Eukaryota"/>
</dbReference>
<dbReference type="AlphaFoldDB" id="A0A090LA76"/>
<evidence type="ECO:0000256" key="3">
    <source>
        <dbReference type="ARBA" id="ARBA00022729"/>
    </source>
</evidence>
<dbReference type="EMBL" id="LN609528">
    <property type="protein sequence ID" value="CEF65043.1"/>
    <property type="molecule type" value="Genomic_DNA"/>
</dbReference>
<keyword evidence="16" id="KW-1185">Reference proteome</keyword>
<evidence type="ECO:0000259" key="14">
    <source>
        <dbReference type="PROSITE" id="PS50222"/>
    </source>
</evidence>
<dbReference type="RefSeq" id="XP_024504244.1">
    <property type="nucleotide sequence ID" value="XM_024650469.1"/>
</dbReference>
<name>A0A090LA76_STRRB</name>
<feature type="domain" description="EF-hand" evidence="14">
    <location>
        <begin position="240"/>
        <end position="265"/>
    </location>
</feature>
<evidence type="ECO:0000256" key="1">
    <source>
        <dbReference type="ARBA" id="ARBA00004319"/>
    </source>
</evidence>
<feature type="region of interest" description="Disordered" evidence="12">
    <location>
        <begin position="36"/>
        <end position="56"/>
    </location>
</feature>
<feature type="domain" description="EF-hand" evidence="14">
    <location>
        <begin position="156"/>
        <end position="191"/>
    </location>
</feature>
<evidence type="ECO:0000313" key="18">
    <source>
        <dbReference type="WormBase" id="SRAE_1000329600"/>
    </source>
</evidence>
<evidence type="ECO:0000313" key="16">
    <source>
        <dbReference type="Proteomes" id="UP000035682"/>
    </source>
</evidence>
<evidence type="ECO:0000256" key="10">
    <source>
        <dbReference type="ARBA" id="ARBA00063143"/>
    </source>
</evidence>
<dbReference type="PROSITE" id="PS50222">
    <property type="entry name" value="EF_HAND_2"/>
    <property type="match status" value="4"/>
</dbReference>
<evidence type="ECO:0000313" key="17">
    <source>
        <dbReference type="WBParaSite" id="SRAE_1000329600.1"/>
    </source>
</evidence>
<keyword evidence="3 13" id="KW-0732">Signal</keyword>
<dbReference type="GO" id="GO:0005788">
    <property type="term" value="C:endoplasmic reticulum lumen"/>
    <property type="evidence" value="ECO:0007669"/>
    <property type="project" value="UniProtKB-SubCell"/>
</dbReference>
<feature type="domain" description="EF-hand" evidence="14">
    <location>
        <begin position="108"/>
        <end position="143"/>
    </location>
</feature>
<organism evidence="15">
    <name type="scientific">Strongyloides ratti</name>
    <name type="common">Parasitic roundworm</name>
    <dbReference type="NCBI Taxonomy" id="34506"/>
    <lineage>
        <taxon>Eukaryota</taxon>
        <taxon>Metazoa</taxon>
        <taxon>Ecdysozoa</taxon>
        <taxon>Nematoda</taxon>
        <taxon>Chromadorea</taxon>
        <taxon>Rhabditida</taxon>
        <taxon>Tylenchina</taxon>
        <taxon>Panagrolaimomorpha</taxon>
        <taxon>Strongyloidoidea</taxon>
        <taxon>Strongyloididae</taxon>
        <taxon>Strongyloides</taxon>
    </lineage>
</organism>
<dbReference type="WormBase" id="SRAE_1000329600">
    <property type="protein sequence ID" value="SRP06537"/>
    <property type="gene ID" value="WBGene00259913"/>
</dbReference>
<dbReference type="WBParaSite" id="SRAE_1000329600.1">
    <property type="protein sequence ID" value="SRAE_1000329600.1"/>
    <property type="gene ID" value="WBGene00259913"/>
</dbReference>
<gene>
    <name evidence="15 17 18" type="ORF">SRAE_1000329600</name>
</gene>
<comment type="subunit">
    <text evidence="10">Interacts with PCSK6 (immature form including the propeptide); probably involved in the maturation and the secretion of PCSK6.</text>
</comment>
<reference evidence="17" key="2">
    <citation type="submission" date="2020-12" db="UniProtKB">
        <authorList>
            <consortium name="WormBaseParasite"/>
        </authorList>
    </citation>
    <scope>IDENTIFICATION</scope>
</reference>
<keyword evidence="5" id="KW-0256">Endoplasmic reticulum</keyword>
<keyword evidence="7" id="KW-0325">Glycoprotein</keyword>
<comment type="subcellular location">
    <subcellularLocation>
        <location evidence="1">Endoplasmic reticulum lumen</location>
    </subcellularLocation>
</comment>
<keyword evidence="2" id="KW-0479">Metal-binding</keyword>
<evidence type="ECO:0000256" key="2">
    <source>
        <dbReference type="ARBA" id="ARBA00022723"/>
    </source>
</evidence>
<dbReference type="PROSITE" id="PS00018">
    <property type="entry name" value="EF_HAND_1"/>
    <property type="match status" value="5"/>
</dbReference>
<keyword evidence="6" id="KW-0106">Calcium</keyword>
<sequence>MIIISNKLSIISIILLFFICGLLVLGDKEHREHGSYAESKLKDPKHSEHADHEAVLGSKKEAQEFDELSEEESKKRLAVLAKRMDINSDGKVTVEELTEWIHKSMIRLDNTEAEERFKEIDANKDNFITWQEYAHEAFGTETSANGEAIVDPDDKKLFEEDKNYFNAADVNKDGKITLTEFYAFQAPEHHKHMHGVLIQHTLIDKDKNNDGKISFEEYMHETQGSSDSEWYQVEKDRFEKEYDKNKDGLLDEEEIKKWLIPDLKETAKTEADHLMDKADMDKNLELTYSEIVGAHQTFVGSEATNYGEILKEIRHEEL</sequence>
<evidence type="ECO:0000256" key="5">
    <source>
        <dbReference type="ARBA" id="ARBA00022824"/>
    </source>
</evidence>
<dbReference type="InterPro" id="IPR011992">
    <property type="entry name" value="EF-hand-dom_pair"/>
</dbReference>
<dbReference type="Gene3D" id="1.10.238.10">
    <property type="entry name" value="EF-hand"/>
    <property type="match status" value="3"/>
</dbReference>
<protein>
    <recommendedName>
        <fullName evidence="11">Reticulocalbin-3</fullName>
    </recommendedName>
</protein>
<evidence type="ECO:0000256" key="8">
    <source>
        <dbReference type="ARBA" id="ARBA00023186"/>
    </source>
</evidence>
<keyword evidence="8" id="KW-0143">Chaperone</keyword>
<evidence type="ECO:0000256" key="9">
    <source>
        <dbReference type="ARBA" id="ARBA00056975"/>
    </source>
</evidence>
<evidence type="ECO:0000256" key="13">
    <source>
        <dbReference type="SAM" id="SignalP"/>
    </source>
</evidence>
<dbReference type="Proteomes" id="UP000035682">
    <property type="component" value="Unplaced"/>
</dbReference>
<dbReference type="FunFam" id="1.10.238.10:FF:000104">
    <property type="entry name" value="calumenin isoform X1"/>
    <property type="match status" value="1"/>
</dbReference>
<keyword evidence="4" id="KW-0677">Repeat</keyword>
<proteinExistence type="predicted"/>
<dbReference type="OrthoDB" id="293868at2759"/>
<dbReference type="SUPFAM" id="SSF47473">
    <property type="entry name" value="EF-hand"/>
    <property type="match status" value="2"/>
</dbReference>
<evidence type="ECO:0000256" key="11">
    <source>
        <dbReference type="ARBA" id="ARBA00072696"/>
    </source>
</evidence>
<dbReference type="PANTHER" id="PTHR10827">
    <property type="entry name" value="RETICULOCALBIN"/>
    <property type="match status" value="1"/>
</dbReference>
<evidence type="ECO:0000256" key="12">
    <source>
        <dbReference type="SAM" id="MobiDB-lite"/>
    </source>
</evidence>
<evidence type="ECO:0000256" key="6">
    <source>
        <dbReference type="ARBA" id="ARBA00022837"/>
    </source>
</evidence>
<dbReference type="CTD" id="36377408"/>
<dbReference type="InterPro" id="IPR002048">
    <property type="entry name" value="EF_hand_dom"/>
</dbReference>
<dbReference type="GO" id="GO:0015031">
    <property type="term" value="P:protein transport"/>
    <property type="evidence" value="ECO:0007669"/>
    <property type="project" value="UniProtKB-ARBA"/>
</dbReference>
<dbReference type="Pfam" id="PF13202">
    <property type="entry name" value="EF-hand_5"/>
    <property type="match status" value="1"/>
</dbReference>
<evidence type="ECO:0000256" key="4">
    <source>
        <dbReference type="ARBA" id="ARBA00022737"/>
    </source>
</evidence>
<dbReference type="GeneID" id="36377408"/>
<dbReference type="OMA" id="TWEEYNM"/>
<feature type="chain" id="PRO_5015030623" description="Reticulocalbin-3" evidence="13">
    <location>
        <begin position="27"/>
        <end position="318"/>
    </location>
</feature>
<dbReference type="GO" id="GO:0005509">
    <property type="term" value="F:calcium ion binding"/>
    <property type="evidence" value="ECO:0007669"/>
    <property type="project" value="InterPro"/>
</dbReference>
<dbReference type="Pfam" id="PF13499">
    <property type="entry name" value="EF-hand_7"/>
    <property type="match status" value="2"/>
</dbReference>
<dbReference type="CDD" id="cd16227">
    <property type="entry name" value="EFh_CREC_RCN2_like"/>
    <property type="match status" value="1"/>
</dbReference>
<reference evidence="15 16" key="1">
    <citation type="submission" date="2014-09" db="EMBL/GenBank/DDBJ databases">
        <authorList>
            <person name="Martin A.A."/>
        </authorList>
    </citation>
    <scope>NUCLEOTIDE SEQUENCE</scope>
    <source>
        <strain evidence="16">ED321</strain>
        <strain evidence="15">ED321 Heterogonic</strain>
    </source>
</reference>
<evidence type="ECO:0000313" key="15">
    <source>
        <dbReference type="EMBL" id="CEF65043.1"/>
    </source>
</evidence>
<dbReference type="STRING" id="34506.A0A090LA76"/>
<evidence type="ECO:0000256" key="7">
    <source>
        <dbReference type="ARBA" id="ARBA00023180"/>
    </source>
</evidence>
<comment type="function">
    <text evidence="9">Probable molecular chaperone assisting protein biosynthesis and transport in the endoplasmic reticulum. Required for the proper biosynthesis and transport of pulmonary surfactant-associated protein A/SP-A, pulmonary surfactant-associated protein D/SP-D and the lipid transporter ABCA3. By regulating both the proper expression and the degradation through the endoplasmic reticulum-associated protein degradation pathway of these proteins plays a crucial role in pulmonary surfactant homeostasis. Has an anti-fibrotic activity by negatively regulating the secretion of type I and type III collagens. This calcium-binding protein also transiently associates with immature PCSK6 and regulates its secretion.</text>
</comment>